<dbReference type="EMBL" id="BPLR01002165">
    <property type="protein sequence ID" value="GIX70775.1"/>
    <property type="molecule type" value="Genomic_DNA"/>
</dbReference>
<evidence type="ECO:0000313" key="2">
    <source>
        <dbReference type="Proteomes" id="UP001054945"/>
    </source>
</evidence>
<sequence length="131" mass="15467">MVAIVFPRNALPKADLFSKNPRRRCLAEQPVSLNTVNEDFFVTAVKKEKPADIRIQLNFFFFFFWGRKSPFGPFHWGRQMRGIRAIVVVVHPERNTQTHRALLIPESINQFFLSKQNLFAENCDFFRTFIF</sequence>
<proteinExistence type="predicted"/>
<evidence type="ECO:0000313" key="1">
    <source>
        <dbReference type="EMBL" id="GIX70775.1"/>
    </source>
</evidence>
<accession>A0AAV4MG09</accession>
<organism evidence="1 2">
    <name type="scientific">Caerostris extrusa</name>
    <name type="common">Bark spider</name>
    <name type="synonym">Caerostris bankana</name>
    <dbReference type="NCBI Taxonomy" id="172846"/>
    <lineage>
        <taxon>Eukaryota</taxon>
        <taxon>Metazoa</taxon>
        <taxon>Ecdysozoa</taxon>
        <taxon>Arthropoda</taxon>
        <taxon>Chelicerata</taxon>
        <taxon>Arachnida</taxon>
        <taxon>Araneae</taxon>
        <taxon>Araneomorphae</taxon>
        <taxon>Entelegynae</taxon>
        <taxon>Araneoidea</taxon>
        <taxon>Araneidae</taxon>
        <taxon>Caerostris</taxon>
    </lineage>
</organism>
<reference evidence="1 2" key="1">
    <citation type="submission" date="2021-06" db="EMBL/GenBank/DDBJ databases">
        <title>Caerostris extrusa draft genome.</title>
        <authorList>
            <person name="Kono N."/>
            <person name="Arakawa K."/>
        </authorList>
    </citation>
    <scope>NUCLEOTIDE SEQUENCE [LARGE SCALE GENOMIC DNA]</scope>
</reference>
<protein>
    <submittedName>
        <fullName evidence="1">Uncharacterized protein</fullName>
    </submittedName>
</protein>
<dbReference type="AlphaFoldDB" id="A0AAV4MG09"/>
<name>A0AAV4MG09_CAEEX</name>
<dbReference type="Proteomes" id="UP001054945">
    <property type="component" value="Unassembled WGS sequence"/>
</dbReference>
<gene>
    <name evidence="1" type="ORF">CEXT_646011</name>
</gene>
<keyword evidence="2" id="KW-1185">Reference proteome</keyword>
<comment type="caution">
    <text evidence="1">The sequence shown here is derived from an EMBL/GenBank/DDBJ whole genome shotgun (WGS) entry which is preliminary data.</text>
</comment>